<evidence type="ECO:0000313" key="1">
    <source>
        <dbReference type="EnsemblPlants" id="MELO3C014744.2.1"/>
    </source>
</evidence>
<accession>A0A9I9D896</accession>
<dbReference type="AlphaFoldDB" id="A0A9I9D896"/>
<protein>
    <submittedName>
        <fullName evidence="1">Uncharacterized protein</fullName>
    </submittedName>
</protein>
<organism evidence="1">
    <name type="scientific">Cucumis melo</name>
    <name type="common">Muskmelon</name>
    <dbReference type="NCBI Taxonomy" id="3656"/>
    <lineage>
        <taxon>Eukaryota</taxon>
        <taxon>Viridiplantae</taxon>
        <taxon>Streptophyta</taxon>
        <taxon>Embryophyta</taxon>
        <taxon>Tracheophyta</taxon>
        <taxon>Spermatophyta</taxon>
        <taxon>Magnoliopsida</taxon>
        <taxon>eudicotyledons</taxon>
        <taxon>Gunneridae</taxon>
        <taxon>Pentapetalae</taxon>
        <taxon>rosids</taxon>
        <taxon>fabids</taxon>
        <taxon>Cucurbitales</taxon>
        <taxon>Cucurbitaceae</taxon>
        <taxon>Benincaseae</taxon>
        <taxon>Cucumis</taxon>
    </lineage>
</organism>
<proteinExistence type="predicted"/>
<dbReference type="EnsemblPlants" id="MELO3C014744.2.1">
    <property type="protein sequence ID" value="MELO3C014744.2.1"/>
    <property type="gene ID" value="MELO3C014744.2"/>
</dbReference>
<name>A0A9I9D896_CUCME</name>
<sequence length="183" mass="20655">MKKRVSIREHVLDMMMYFNIAEVNGGPIDEANQISFILQSLLKSFIQFSEKRVIEVFSSIFLLTPDNFLEFYSHSEIRSTTSPLFLVSYTGRSTNSNATVPVGHWRTLPLSASLSTHTAAPHLIKNPLTAVVKVVILCGLGQSLGRNLREYIMQPWTQSALLGHCYDVSEAIASFSLEYRKQR</sequence>
<dbReference type="Gramene" id="MELO3C014744.2.1">
    <property type="protein sequence ID" value="MELO3C014744.2.1"/>
    <property type="gene ID" value="MELO3C014744.2"/>
</dbReference>
<reference evidence="1" key="1">
    <citation type="submission" date="2023-03" db="UniProtKB">
        <authorList>
            <consortium name="EnsemblPlants"/>
        </authorList>
    </citation>
    <scope>IDENTIFICATION</scope>
</reference>